<organism evidence="1 2">
    <name type="scientific">Nocardiopsis exhalans</name>
    <dbReference type="NCBI Taxonomy" id="163604"/>
    <lineage>
        <taxon>Bacteria</taxon>
        <taxon>Bacillati</taxon>
        <taxon>Actinomycetota</taxon>
        <taxon>Actinomycetes</taxon>
        <taxon>Streptosporangiales</taxon>
        <taxon>Nocardiopsidaceae</taxon>
        <taxon>Nocardiopsis</taxon>
    </lineage>
</organism>
<keyword evidence="2" id="KW-1185">Reference proteome</keyword>
<dbReference type="Proteomes" id="UP001055940">
    <property type="component" value="Chromosome"/>
</dbReference>
<reference evidence="1" key="1">
    <citation type="submission" date="2022-06" db="EMBL/GenBank/DDBJ databases">
        <authorList>
            <person name="Ping M."/>
        </authorList>
    </citation>
    <scope>NUCLEOTIDE SEQUENCE</scope>
    <source>
        <strain evidence="1">JCM11759T</strain>
    </source>
</reference>
<gene>
    <name evidence="1" type="ORF">NE857_31705</name>
</gene>
<evidence type="ECO:0000313" key="1">
    <source>
        <dbReference type="EMBL" id="USY19745.1"/>
    </source>
</evidence>
<sequence>MSTVPRPPGAPTAALLQDVFAVLDRHGYDRAPGRTLSASLPTLDSLLADLAATYEGRTEVPGA</sequence>
<evidence type="ECO:0000313" key="2">
    <source>
        <dbReference type="Proteomes" id="UP001055940"/>
    </source>
</evidence>
<protein>
    <submittedName>
        <fullName evidence="1">Uncharacterized protein</fullName>
    </submittedName>
</protein>
<name>A0ABY5D9U2_9ACTN</name>
<dbReference type="RefSeq" id="WP_254418937.1">
    <property type="nucleotide sequence ID" value="NZ_CP099837.1"/>
</dbReference>
<proteinExistence type="predicted"/>
<accession>A0ABY5D9U2</accession>
<dbReference type="EMBL" id="CP099837">
    <property type="protein sequence ID" value="USY19745.1"/>
    <property type="molecule type" value="Genomic_DNA"/>
</dbReference>